<organism evidence="3 4">
    <name type="scientific">Chthoniobacter flavus Ellin428</name>
    <dbReference type="NCBI Taxonomy" id="497964"/>
    <lineage>
        <taxon>Bacteria</taxon>
        <taxon>Pseudomonadati</taxon>
        <taxon>Verrucomicrobiota</taxon>
        <taxon>Spartobacteria</taxon>
        <taxon>Chthoniobacterales</taxon>
        <taxon>Chthoniobacteraceae</taxon>
        <taxon>Chthoniobacter</taxon>
    </lineage>
</organism>
<dbReference type="PANTHER" id="PTHR43156:SF2">
    <property type="entry name" value="STAGE II SPORULATION PROTEIN E"/>
    <property type="match status" value="1"/>
</dbReference>
<dbReference type="SUPFAM" id="SSF55781">
    <property type="entry name" value="GAF domain-like"/>
    <property type="match status" value="1"/>
</dbReference>
<sequence precursor="true">MWSAVLLALLALTAGTFAYVYRRQRLMIDALRKAREKIQLEETRVFDFLHGLGAALTAVSKPADLHMLIVEGALRILDGHGGALYLSDRAGDILRPAFATRNCPPFFDVPEKLTREPNFSWPGYLRLRTVAPEDGVLGSVWSEQEPLLLRGEDSRLVSLRIGPLRTKSAMLCPLFYGEESLGVLAIARGPGSDDFIPSDFQIFKAISEQSAFALYTATIFSEAAEKKRLDQDLQVAHEIQRILLPANAPEISGFQISGINVPARQVSGDYYDYICVDDTHCGLAIADVSGKGVPASLIMAMCRSVLRSQASNQLSPSTVLREVNAQLFPDIKEDMFISMAYAIIQQDSGTITLCRAGHDAPLLYSARDKTVSKINPPGMALGIDSGGVFNRVTNDFSLTLETDDCLVLYTDGVTEALDSQGEEFGMASVIKAIQASASEGAAGIITRLTDDLRAFVGNHPQHDDITLIVIRKK</sequence>
<name>B4D415_9BACT</name>
<keyword evidence="4" id="KW-1185">Reference proteome</keyword>
<evidence type="ECO:0000259" key="2">
    <source>
        <dbReference type="PROSITE" id="PS51746"/>
    </source>
</evidence>
<dbReference type="Proteomes" id="UP000005824">
    <property type="component" value="Unassembled WGS sequence"/>
</dbReference>
<dbReference type="eggNOG" id="COG2208">
    <property type="taxonomic scope" value="Bacteria"/>
</dbReference>
<dbReference type="AlphaFoldDB" id="B4D415"/>
<dbReference type="InterPro" id="IPR003018">
    <property type="entry name" value="GAF"/>
</dbReference>
<feature type="domain" description="PPM-type phosphatase" evidence="2">
    <location>
        <begin position="253"/>
        <end position="472"/>
    </location>
</feature>
<proteinExistence type="predicted"/>
<comment type="caution">
    <text evidence="3">The sequence shown here is derived from an EMBL/GenBank/DDBJ whole genome shotgun (WGS) entry which is preliminary data.</text>
</comment>
<dbReference type="Pfam" id="PF01590">
    <property type="entry name" value="GAF"/>
    <property type="match status" value="1"/>
</dbReference>
<protein>
    <submittedName>
        <fullName evidence="3">Protein serine phosphatase with GAF(S) sensor(S)</fullName>
    </submittedName>
</protein>
<evidence type="ECO:0000313" key="3">
    <source>
        <dbReference type="EMBL" id="EDY18995.1"/>
    </source>
</evidence>
<evidence type="ECO:0000313" key="4">
    <source>
        <dbReference type="Proteomes" id="UP000005824"/>
    </source>
</evidence>
<dbReference type="GO" id="GO:0016791">
    <property type="term" value="F:phosphatase activity"/>
    <property type="evidence" value="ECO:0007669"/>
    <property type="project" value="TreeGrafter"/>
</dbReference>
<keyword evidence="1" id="KW-0378">Hydrolase</keyword>
<dbReference type="Gene3D" id="3.60.40.10">
    <property type="entry name" value="PPM-type phosphatase domain"/>
    <property type="match status" value="1"/>
</dbReference>
<reference evidence="3 4" key="1">
    <citation type="journal article" date="2011" name="J. Bacteriol.">
        <title>Genome sequence of Chthoniobacter flavus Ellin428, an aerobic heterotrophic soil bacterium.</title>
        <authorList>
            <person name="Kant R."/>
            <person name="van Passel M.W."/>
            <person name="Palva A."/>
            <person name="Lucas S."/>
            <person name="Lapidus A."/>
            <person name="Glavina Del Rio T."/>
            <person name="Dalin E."/>
            <person name="Tice H."/>
            <person name="Bruce D."/>
            <person name="Goodwin L."/>
            <person name="Pitluck S."/>
            <person name="Larimer F.W."/>
            <person name="Land M.L."/>
            <person name="Hauser L."/>
            <person name="Sangwan P."/>
            <person name="de Vos W.M."/>
            <person name="Janssen P.H."/>
            <person name="Smidt H."/>
        </authorList>
    </citation>
    <scope>NUCLEOTIDE SEQUENCE [LARGE SCALE GENOMIC DNA]</scope>
    <source>
        <strain evidence="3 4">Ellin428</strain>
    </source>
</reference>
<dbReference type="PROSITE" id="PS51746">
    <property type="entry name" value="PPM_2"/>
    <property type="match status" value="1"/>
</dbReference>
<dbReference type="RefSeq" id="WP_006980978.1">
    <property type="nucleotide sequence ID" value="NZ_ABVL01000010.1"/>
</dbReference>
<dbReference type="InterPro" id="IPR029016">
    <property type="entry name" value="GAF-like_dom_sf"/>
</dbReference>
<dbReference type="Pfam" id="PF07228">
    <property type="entry name" value="SpoIIE"/>
    <property type="match status" value="1"/>
</dbReference>
<evidence type="ECO:0000256" key="1">
    <source>
        <dbReference type="ARBA" id="ARBA00022801"/>
    </source>
</evidence>
<dbReference type="EMBL" id="ABVL01000010">
    <property type="protein sequence ID" value="EDY18995.1"/>
    <property type="molecule type" value="Genomic_DNA"/>
</dbReference>
<dbReference type="InterPro" id="IPR001932">
    <property type="entry name" value="PPM-type_phosphatase-like_dom"/>
</dbReference>
<dbReference type="Gene3D" id="3.30.450.40">
    <property type="match status" value="1"/>
</dbReference>
<dbReference type="InParanoid" id="B4D415"/>
<accession>B4D415</accession>
<dbReference type="SMART" id="SM00065">
    <property type="entry name" value="GAF"/>
    <property type="match status" value="1"/>
</dbReference>
<gene>
    <name evidence="3" type="ORF">CfE428DRAFT_3653</name>
</gene>
<dbReference type="InterPro" id="IPR052016">
    <property type="entry name" value="Bact_Sigma-Reg"/>
</dbReference>
<dbReference type="SUPFAM" id="SSF81606">
    <property type="entry name" value="PP2C-like"/>
    <property type="match status" value="1"/>
</dbReference>
<dbReference type="SMART" id="SM00331">
    <property type="entry name" value="PP2C_SIG"/>
    <property type="match status" value="1"/>
</dbReference>
<dbReference type="STRING" id="497964.CfE428DRAFT_3653"/>
<dbReference type="InterPro" id="IPR036457">
    <property type="entry name" value="PPM-type-like_dom_sf"/>
</dbReference>
<dbReference type="PANTHER" id="PTHR43156">
    <property type="entry name" value="STAGE II SPORULATION PROTEIN E-RELATED"/>
    <property type="match status" value="1"/>
</dbReference>